<dbReference type="InterPro" id="IPR015943">
    <property type="entry name" value="WD40/YVTN_repeat-like_dom_sf"/>
</dbReference>
<keyword evidence="1 3" id="KW-0853">WD repeat</keyword>
<dbReference type="PROSITE" id="PS50082">
    <property type="entry name" value="WD_REPEATS_2"/>
    <property type="match status" value="2"/>
</dbReference>
<keyword evidence="5" id="KW-1185">Reference proteome</keyword>
<evidence type="ECO:0000256" key="1">
    <source>
        <dbReference type="ARBA" id="ARBA00022574"/>
    </source>
</evidence>
<accession>A0ABY9BS85</accession>
<feature type="repeat" description="WD" evidence="3">
    <location>
        <begin position="98"/>
        <end position="139"/>
    </location>
</feature>
<dbReference type="InterPro" id="IPR001680">
    <property type="entry name" value="WD40_rpt"/>
</dbReference>
<dbReference type="InterPro" id="IPR051510">
    <property type="entry name" value="SKI8"/>
</dbReference>
<dbReference type="Proteomes" id="UP001227230">
    <property type="component" value="Chromosome 4"/>
</dbReference>
<evidence type="ECO:0000256" key="3">
    <source>
        <dbReference type="PROSITE-ProRule" id="PRU00221"/>
    </source>
</evidence>
<dbReference type="PROSITE" id="PS00678">
    <property type="entry name" value="WD_REPEATS_1"/>
    <property type="match status" value="1"/>
</dbReference>
<protein>
    <submittedName>
        <fullName evidence="4">Uncharacterized protein</fullName>
    </submittedName>
</protein>
<dbReference type="SMART" id="SM00320">
    <property type="entry name" value="WD40"/>
    <property type="match status" value="3"/>
</dbReference>
<reference evidence="4 5" key="1">
    <citation type="journal article" date="2023" name="Hortic Res">
        <title>The complete reference genome for grapevine (Vitis vinifera L.) genetics and breeding.</title>
        <authorList>
            <person name="Shi X."/>
            <person name="Cao S."/>
            <person name="Wang X."/>
            <person name="Huang S."/>
            <person name="Wang Y."/>
            <person name="Liu Z."/>
            <person name="Liu W."/>
            <person name="Leng X."/>
            <person name="Peng Y."/>
            <person name="Wang N."/>
            <person name="Wang Y."/>
            <person name="Ma Z."/>
            <person name="Xu X."/>
            <person name="Zhang F."/>
            <person name="Xue H."/>
            <person name="Zhong H."/>
            <person name="Wang Y."/>
            <person name="Zhang K."/>
            <person name="Velt A."/>
            <person name="Avia K."/>
            <person name="Holtgrawe D."/>
            <person name="Grimplet J."/>
            <person name="Matus J.T."/>
            <person name="Ware D."/>
            <person name="Wu X."/>
            <person name="Wang H."/>
            <person name="Liu C."/>
            <person name="Fang Y."/>
            <person name="Rustenholz C."/>
            <person name="Cheng Z."/>
            <person name="Xiao H."/>
            <person name="Zhou Y."/>
        </authorList>
    </citation>
    <scope>NUCLEOTIDE SEQUENCE [LARGE SCALE GENOMIC DNA]</scope>
    <source>
        <strain evidence="5">cv. Pinot noir / PN40024</strain>
        <tissue evidence="4">Leaf</tissue>
    </source>
</reference>
<feature type="repeat" description="WD" evidence="3">
    <location>
        <begin position="56"/>
        <end position="97"/>
    </location>
</feature>
<gene>
    <name evidence="4" type="ORF">VitviT2T_005331</name>
</gene>
<dbReference type="InterPro" id="IPR036322">
    <property type="entry name" value="WD40_repeat_dom_sf"/>
</dbReference>
<dbReference type="Pfam" id="PF00400">
    <property type="entry name" value="WD40"/>
    <property type="match status" value="2"/>
</dbReference>
<proteinExistence type="predicted"/>
<dbReference type="EMBL" id="CP126651">
    <property type="protein sequence ID" value="WJZ85813.1"/>
    <property type="molecule type" value="Genomic_DNA"/>
</dbReference>
<organism evidence="4 5">
    <name type="scientific">Vitis vinifera</name>
    <name type="common">Grape</name>
    <dbReference type="NCBI Taxonomy" id="29760"/>
    <lineage>
        <taxon>Eukaryota</taxon>
        <taxon>Viridiplantae</taxon>
        <taxon>Streptophyta</taxon>
        <taxon>Embryophyta</taxon>
        <taxon>Tracheophyta</taxon>
        <taxon>Spermatophyta</taxon>
        <taxon>Magnoliopsida</taxon>
        <taxon>eudicotyledons</taxon>
        <taxon>Gunneridae</taxon>
        <taxon>Pentapetalae</taxon>
        <taxon>rosids</taxon>
        <taxon>Vitales</taxon>
        <taxon>Vitaceae</taxon>
        <taxon>Viteae</taxon>
        <taxon>Vitis</taxon>
    </lineage>
</organism>
<keyword evidence="2" id="KW-0677">Repeat</keyword>
<dbReference type="PANTHER" id="PTHR44090">
    <property type="entry name" value="WD REPEAT-CONTAINING PROTEIN 61"/>
    <property type="match status" value="1"/>
</dbReference>
<evidence type="ECO:0000313" key="5">
    <source>
        <dbReference type="Proteomes" id="UP001227230"/>
    </source>
</evidence>
<dbReference type="InterPro" id="IPR019775">
    <property type="entry name" value="WD40_repeat_CS"/>
</dbReference>
<evidence type="ECO:0000256" key="2">
    <source>
        <dbReference type="ARBA" id="ARBA00022737"/>
    </source>
</evidence>
<dbReference type="Gene3D" id="2.130.10.10">
    <property type="entry name" value="YVTN repeat-like/Quinoprotein amine dehydrogenase"/>
    <property type="match status" value="1"/>
</dbReference>
<dbReference type="SUPFAM" id="SSF50978">
    <property type="entry name" value="WD40 repeat-like"/>
    <property type="match status" value="1"/>
</dbReference>
<sequence length="144" mass="15681">MASWALKKNYRSATTLHQFYTGGSFAIASDGSFIVCARDDAIKIVDSSNAAIRSAVEDDSQIVTTLALSPDDILLFSSSHSRQIRVWKLSSLTCIRPWRGHEGPVMGMACDASGGELATVGADRKVLVWDVDEAYCTHYFKDAS</sequence>
<name>A0ABY9BS85_VITVI</name>
<dbReference type="PANTHER" id="PTHR44090:SF1">
    <property type="entry name" value="SUPERKILLER COMPLEX PROTEIN 8"/>
    <property type="match status" value="1"/>
</dbReference>
<evidence type="ECO:0000313" key="4">
    <source>
        <dbReference type="EMBL" id="WJZ85813.1"/>
    </source>
</evidence>
<dbReference type="PROSITE" id="PS50294">
    <property type="entry name" value="WD_REPEATS_REGION"/>
    <property type="match status" value="2"/>
</dbReference>